<dbReference type="EMBL" id="LFWA01000002">
    <property type="protein sequence ID" value="KTW32354.1"/>
    <property type="molecule type" value="Genomic_DNA"/>
</dbReference>
<evidence type="ECO:0000313" key="2">
    <source>
        <dbReference type="EMBL" id="KTW32354.1"/>
    </source>
</evidence>
<sequence length="165" mass="17931">MDTRICKSTGGRESGMKENRSPKEGLQRRGGERRPLWVLSGETVVGGLVKEGPRCVYVASEGVGGGGSVFSCMYATEGFVTPSREAEGKMSGKEGGEKNTGTAPQSAPAKTSLCLFKEFDIYCDEEVYVEMPREAGVDIFSLEMNKENLSPAKSRWASQGKKYRL</sequence>
<evidence type="ECO:0000313" key="3">
    <source>
        <dbReference type="Proteomes" id="UP000053447"/>
    </source>
</evidence>
<proteinExistence type="predicted"/>
<comment type="caution">
    <text evidence="2">The sequence shown here is derived from an EMBL/GenBank/DDBJ whole genome shotgun (WGS) entry which is preliminary data.</text>
</comment>
<gene>
    <name evidence="2" type="ORF">T551_00444</name>
</gene>
<feature type="compositionally biased region" description="Basic and acidic residues" evidence="1">
    <location>
        <begin position="14"/>
        <end position="33"/>
    </location>
</feature>
<feature type="region of interest" description="Disordered" evidence="1">
    <location>
        <begin position="1"/>
        <end position="33"/>
    </location>
</feature>
<evidence type="ECO:0000256" key="1">
    <source>
        <dbReference type="SAM" id="MobiDB-lite"/>
    </source>
</evidence>
<dbReference type="Proteomes" id="UP000053447">
    <property type="component" value="Unassembled WGS sequence"/>
</dbReference>
<accession>A0A0W4ZVG1</accession>
<feature type="region of interest" description="Disordered" evidence="1">
    <location>
        <begin position="83"/>
        <end position="107"/>
    </location>
</feature>
<dbReference type="OrthoDB" id="5353994at2759"/>
<dbReference type="VEuPathDB" id="FungiDB:T551_00444"/>
<dbReference type="GeneID" id="28938965"/>
<feature type="compositionally biased region" description="Basic and acidic residues" evidence="1">
    <location>
        <begin position="84"/>
        <end position="97"/>
    </location>
</feature>
<organism evidence="2 3">
    <name type="scientific">Pneumocystis jirovecii (strain RU7)</name>
    <name type="common">Human pneumocystis pneumonia agent</name>
    <dbReference type="NCBI Taxonomy" id="1408657"/>
    <lineage>
        <taxon>Eukaryota</taxon>
        <taxon>Fungi</taxon>
        <taxon>Dikarya</taxon>
        <taxon>Ascomycota</taxon>
        <taxon>Taphrinomycotina</taxon>
        <taxon>Pneumocystomycetes</taxon>
        <taxon>Pneumocystaceae</taxon>
        <taxon>Pneumocystis</taxon>
    </lineage>
</organism>
<name>A0A0W4ZVG1_PNEJ7</name>
<dbReference type="RefSeq" id="XP_018231046.1">
    <property type="nucleotide sequence ID" value="XM_018372710.1"/>
</dbReference>
<keyword evidence="3" id="KW-1185">Reference proteome</keyword>
<protein>
    <submittedName>
        <fullName evidence="2">Uncharacterized protein</fullName>
    </submittedName>
</protein>
<reference evidence="3" key="1">
    <citation type="journal article" date="2016" name="Nat. Commun.">
        <title>Genome analysis of three Pneumocystis species reveals adaptation mechanisms to life exclusively in mammalian hosts.</title>
        <authorList>
            <person name="Ma L."/>
            <person name="Chen Z."/>
            <person name="Huang D.W."/>
            <person name="Kutty G."/>
            <person name="Ishihara M."/>
            <person name="Wang H."/>
            <person name="Abouelleil A."/>
            <person name="Bishop L."/>
            <person name="Davey E."/>
            <person name="Deng R."/>
            <person name="Deng X."/>
            <person name="Fan L."/>
            <person name="Fantoni G."/>
            <person name="Fitzgerald M."/>
            <person name="Gogineni E."/>
            <person name="Goldberg J.M."/>
            <person name="Handley G."/>
            <person name="Hu X."/>
            <person name="Huber C."/>
            <person name="Jiao X."/>
            <person name="Jones K."/>
            <person name="Levin J.Z."/>
            <person name="Liu Y."/>
            <person name="Macdonald P."/>
            <person name="Melnikov A."/>
            <person name="Raley C."/>
            <person name="Sassi M."/>
            <person name="Sherman B.T."/>
            <person name="Song X."/>
            <person name="Sykes S."/>
            <person name="Tran B."/>
            <person name="Walsh L."/>
            <person name="Xia Y."/>
            <person name="Yang J."/>
            <person name="Young S."/>
            <person name="Zeng Q."/>
            <person name="Zheng X."/>
            <person name="Stephens R."/>
            <person name="Nusbaum C."/>
            <person name="Birren B.W."/>
            <person name="Azadi P."/>
            <person name="Lempicki R.A."/>
            <person name="Cuomo C.A."/>
            <person name="Kovacs J.A."/>
        </authorList>
    </citation>
    <scope>NUCLEOTIDE SEQUENCE [LARGE SCALE GENOMIC DNA]</scope>
    <source>
        <strain evidence="3">RU7</strain>
    </source>
</reference>
<dbReference type="AlphaFoldDB" id="A0A0W4ZVG1"/>